<feature type="compositionally biased region" description="Polar residues" evidence="1">
    <location>
        <begin position="230"/>
        <end position="240"/>
    </location>
</feature>
<keyword evidence="2" id="KW-1133">Transmembrane helix</keyword>
<gene>
    <name evidence="4" type="ORF">NCTC10684_01090</name>
</gene>
<dbReference type="OrthoDB" id="7522752at2"/>
<dbReference type="CDD" id="cd00198">
    <property type="entry name" value="vWFA"/>
    <property type="match status" value="1"/>
</dbReference>
<feature type="region of interest" description="Disordered" evidence="1">
    <location>
        <begin position="215"/>
        <end position="243"/>
    </location>
</feature>
<evidence type="ECO:0000256" key="1">
    <source>
        <dbReference type="SAM" id="MobiDB-lite"/>
    </source>
</evidence>
<dbReference type="InterPro" id="IPR002035">
    <property type="entry name" value="VWF_A"/>
</dbReference>
<dbReference type="EMBL" id="UFSM01000001">
    <property type="protein sequence ID" value="SUU87887.1"/>
    <property type="molecule type" value="Genomic_DNA"/>
</dbReference>
<name>A0A380WFW2_AMIAI</name>
<protein>
    <submittedName>
        <fullName evidence="4">Flp pilus assembly protein TadG</fullName>
    </submittedName>
</protein>
<feature type="transmembrane region" description="Helical" evidence="2">
    <location>
        <begin position="21"/>
        <end position="41"/>
    </location>
</feature>
<dbReference type="PROSITE" id="PS50234">
    <property type="entry name" value="VWFA"/>
    <property type="match status" value="1"/>
</dbReference>
<keyword evidence="2" id="KW-0812">Transmembrane</keyword>
<sequence>MRKFQALARAARRFAGDGSGNFAILGGITISILAMAAGYGVNVAQLHNVKSGLSQAVDAAVTSTARDLTTGRIKLEDADKTVAAFVEANTDRLLAPGEKVVVGKTLVDRLAGTVQATAYIDVKVFFPLFGSANKRRISATTASLYSDKDIEVAMMLDVTGSMKGQKIRDLKSAAENAVEKLLENPRTRVALVPYAESVNVGALAEKTVFVEKAGARDLPPPDDATPREISINTGKQSDNCASDRKTPALEADFTDDGPATKRVGPDGRIYSAKVNLDDRVSSCPAASVVPLTADADKLNKAIEKFSANGVTAGAIGVQWAYYMLSDKWRAAIKDAKMGDGPADMDTAKVTKVAILMTDGQFNKAFAGVRNTSDGAASRRYAESLCTSMKENGIEIFTIGFDLNDPGMSKTERDQAKAVLKNCSSPDKSHIKHYYEASTGTELDEAYKAIIDATELLYLTM</sequence>
<dbReference type="Gene3D" id="3.40.50.410">
    <property type="entry name" value="von Willebrand factor, type A domain"/>
    <property type="match status" value="1"/>
</dbReference>
<evidence type="ECO:0000256" key="2">
    <source>
        <dbReference type="SAM" id="Phobius"/>
    </source>
</evidence>
<organism evidence="4 5">
    <name type="scientific">Aminobacter aminovorans</name>
    <name type="common">Chelatobacter heintzii</name>
    <dbReference type="NCBI Taxonomy" id="83263"/>
    <lineage>
        <taxon>Bacteria</taxon>
        <taxon>Pseudomonadati</taxon>
        <taxon>Pseudomonadota</taxon>
        <taxon>Alphaproteobacteria</taxon>
        <taxon>Hyphomicrobiales</taxon>
        <taxon>Phyllobacteriaceae</taxon>
        <taxon>Aminobacter</taxon>
    </lineage>
</organism>
<dbReference type="InterPro" id="IPR036465">
    <property type="entry name" value="vWFA_dom_sf"/>
</dbReference>
<feature type="domain" description="VWFA" evidence="3">
    <location>
        <begin position="151"/>
        <end position="449"/>
    </location>
</feature>
<proteinExistence type="predicted"/>
<accession>A0A380WFW2</accession>
<dbReference type="AlphaFoldDB" id="A0A380WFW2"/>
<evidence type="ECO:0000313" key="4">
    <source>
        <dbReference type="EMBL" id="SUU87887.1"/>
    </source>
</evidence>
<evidence type="ECO:0000313" key="5">
    <source>
        <dbReference type="Proteomes" id="UP000254701"/>
    </source>
</evidence>
<evidence type="ECO:0000259" key="3">
    <source>
        <dbReference type="PROSITE" id="PS50234"/>
    </source>
</evidence>
<dbReference type="SUPFAM" id="SSF53300">
    <property type="entry name" value="vWA-like"/>
    <property type="match status" value="1"/>
</dbReference>
<dbReference type="Proteomes" id="UP000254701">
    <property type="component" value="Unassembled WGS sequence"/>
</dbReference>
<reference evidence="4 5" key="1">
    <citation type="submission" date="2018-06" db="EMBL/GenBank/DDBJ databases">
        <authorList>
            <consortium name="Pathogen Informatics"/>
            <person name="Doyle S."/>
        </authorList>
    </citation>
    <scope>NUCLEOTIDE SEQUENCE [LARGE SCALE GENOMIC DNA]</scope>
    <source>
        <strain evidence="4 5">NCTC10684</strain>
    </source>
</reference>
<keyword evidence="2" id="KW-0472">Membrane</keyword>